<dbReference type="GO" id="GO:0003872">
    <property type="term" value="F:6-phosphofructokinase activity"/>
    <property type="evidence" value="ECO:0007669"/>
    <property type="project" value="InterPro"/>
</dbReference>
<evidence type="ECO:0000256" key="2">
    <source>
        <dbReference type="ARBA" id="ARBA00022723"/>
    </source>
</evidence>
<dbReference type="InterPro" id="IPR000023">
    <property type="entry name" value="Phosphofructokinase_dom"/>
</dbReference>
<evidence type="ECO:0000259" key="5">
    <source>
        <dbReference type="Pfam" id="PF00365"/>
    </source>
</evidence>
<organism evidence="6 7">
    <name type="scientific">Haematococcus lacustris</name>
    <name type="common">Green alga</name>
    <name type="synonym">Haematococcus pluvialis</name>
    <dbReference type="NCBI Taxonomy" id="44745"/>
    <lineage>
        <taxon>Eukaryota</taxon>
        <taxon>Viridiplantae</taxon>
        <taxon>Chlorophyta</taxon>
        <taxon>core chlorophytes</taxon>
        <taxon>Chlorophyceae</taxon>
        <taxon>CS clade</taxon>
        <taxon>Chlamydomonadales</taxon>
        <taxon>Haematococcaceae</taxon>
        <taxon>Haematococcus</taxon>
    </lineage>
</organism>
<dbReference type="AlphaFoldDB" id="A0A699Z1L3"/>
<dbReference type="EMBL" id="BLLF01000583">
    <property type="protein sequence ID" value="GFH13166.1"/>
    <property type="molecule type" value="Genomic_DNA"/>
</dbReference>
<keyword evidence="2" id="KW-0479">Metal-binding</keyword>
<protein>
    <submittedName>
        <fullName evidence="6">PFK domain-containing protein</fullName>
    </submittedName>
</protein>
<comment type="caution">
    <text evidence="6">The sequence shown here is derived from an EMBL/GenBank/DDBJ whole genome shotgun (WGS) entry which is preliminary data.</text>
</comment>
<dbReference type="GO" id="GO:0046872">
    <property type="term" value="F:metal ion binding"/>
    <property type="evidence" value="ECO:0007669"/>
    <property type="project" value="UniProtKB-KW"/>
</dbReference>
<dbReference type="InterPro" id="IPR035966">
    <property type="entry name" value="PKF_sf"/>
</dbReference>
<accession>A0A699Z1L3</accession>
<keyword evidence="1" id="KW-0808">Transferase</keyword>
<keyword evidence="7" id="KW-1185">Reference proteome</keyword>
<proteinExistence type="predicted"/>
<evidence type="ECO:0000256" key="4">
    <source>
        <dbReference type="ARBA" id="ARBA00022842"/>
    </source>
</evidence>
<sequence length="83" mass="8496">MVTAAIVTCGGLCPGLNDVVAGIVNKLTDYGVPEGNILGIKYGFRGFYDQAAKPVPLTKRGVDGIQLQGGTILGTSRGGANMK</sequence>
<keyword evidence="4" id="KW-0460">Magnesium</keyword>
<dbReference type="Proteomes" id="UP000485058">
    <property type="component" value="Unassembled WGS sequence"/>
</dbReference>
<dbReference type="SUPFAM" id="SSF53784">
    <property type="entry name" value="Phosphofructokinase"/>
    <property type="match status" value="1"/>
</dbReference>
<evidence type="ECO:0000313" key="6">
    <source>
        <dbReference type="EMBL" id="GFH13166.1"/>
    </source>
</evidence>
<reference evidence="6 7" key="1">
    <citation type="submission" date="2020-02" db="EMBL/GenBank/DDBJ databases">
        <title>Draft genome sequence of Haematococcus lacustris strain NIES-144.</title>
        <authorList>
            <person name="Morimoto D."/>
            <person name="Nakagawa S."/>
            <person name="Yoshida T."/>
            <person name="Sawayama S."/>
        </authorList>
    </citation>
    <scope>NUCLEOTIDE SEQUENCE [LARGE SCALE GENOMIC DNA]</scope>
    <source>
        <strain evidence="6 7">NIES-144</strain>
    </source>
</reference>
<dbReference type="Gene3D" id="3.40.50.450">
    <property type="match status" value="1"/>
</dbReference>
<keyword evidence="3" id="KW-0418">Kinase</keyword>
<name>A0A699Z1L3_HAELA</name>
<feature type="domain" description="Phosphofructokinase" evidence="5">
    <location>
        <begin position="4"/>
        <end position="79"/>
    </location>
</feature>
<gene>
    <name evidence="6" type="ORF">HaLaN_08997</name>
</gene>
<dbReference type="InterPro" id="IPR050929">
    <property type="entry name" value="PFKA"/>
</dbReference>
<dbReference type="PANTHER" id="PTHR45770">
    <property type="entry name" value="ATP-DEPENDENT 6-PHOSPHOFRUCTOKINASE 1"/>
    <property type="match status" value="1"/>
</dbReference>
<evidence type="ECO:0000256" key="1">
    <source>
        <dbReference type="ARBA" id="ARBA00022679"/>
    </source>
</evidence>
<evidence type="ECO:0000256" key="3">
    <source>
        <dbReference type="ARBA" id="ARBA00022777"/>
    </source>
</evidence>
<dbReference type="UniPathway" id="UPA00109">
    <property type="reaction ID" value="UER00182"/>
</dbReference>
<evidence type="ECO:0000313" key="7">
    <source>
        <dbReference type="Proteomes" id="UP000485058"/>
    </source>
</evidence>
<dbReference type="Pfam" id="PF00365">
    <property type="entry name" value="PFK"/>
    <property type="match status" value="1"/>
</dbReference>